<proteinExistence type="predicted"/>
<name>A0ACC0AUV2_CATRO</name>
<dbReference type="EMBL" id="CM044705">
    <property type="protein sequence ID" value="KAI5664125.1"/>
    <property type="molecule type" value="Genomic_DNA"/>
</dbReference>
<accession>A0ACC0AUV2</accession>
<protein>
    <submittedName>
        <fullName evidence="1">Uncharacterized protein</fullName>
    </submittedName>
</protein>
<evidence type="ECO:0000313" key="1">
    <source>
        <dbReference type="EMBL" id="KAI5664125.1"/>
    </source>
</evidence>
<organism evidence="1 2">
    <name type="scientific">Catharanthus roseus</name>
    <name type="common">Madagascar periwinkle</name>
    <name type="synonym">Vinca rosea</name>
    <dbReference type="NCBI Taxonomy" id="4058"/>
    <lineage>
        <taxon>Eukaryota</taxon>
        <taxon>Viridiplantae</taxon>
        <taxon>Streptophyta</taxon>
        <taxon>Embryophyta</taxon>
        <taxon>Tracheophyta</taxon>
        <taxon>Spermatophyta</taxon>
        <taxon>Magnoliopsida</taxon>
        <taxon>eudicotyledons</taxon>
        <taxon>Gunneridae</taxon>
        <taxon>Pentapetalae</taxon>
        <taxon>asterids</taxon>
        <taxon>lamiids</taxon>
        <taxon>Gentianales</taxon>
        <taxon>Apocynaceae</taxon>
        <taxon>Rauvolfioideae</taxon>
        <taxon>Vinceae</taxon>
        <taxon>Catharanthinae</taxon>
        <taxon>Catharanthus</taxon>
    </lineage>
</organism>
<comment type="caution">
    <text evidence="1">The sequence shown here is derived from an EMBL/GenBank/DDBJ whole genome shotgun (WGS) entry which is preliminary data.</text>
</comment>
<dbReference type="Proteomes" id="UP001060085">
    <property type="component" value="Linkage Group LG05"/>
</dbReference>
<gene>
    <name evidence="1" type="ORF">M9H77_23448</name>
</gene>
<sequence length="269" mass="30611">MRLKPIKTWSLINLLALKIRCGAENHEGQGQGQAKVKFMDSSMVKESTKSLKTYVVEETSQEEPCYIMSEKNTENKDKERVEEKERLVERSFTIDSISIISKENEHFGSSKEKESEFEKSEKNFEDASKDQGRKLAYKVSEFAFHFTNGASCVLGVEDKGRRMEKTFGTILEDISISFSLNPSLMWHEVQGLLSMVGPVFSTSSTFASPTCSIGYFLLKVWIISNLEGATSGIRELMKSWFKTSMRNFSYGCLRMELIKSFLEAKKITT</sequence>
<evidence type="ECO:0000313" key="2">
    <source>
        <dbReference type="Proteomes" id="UP001060085"/>
    </source>
</evidence>
<keyword evidence="2" id="KW-1185">Reference proteome</keyword>
<reference evidence="2" key="1">
    <citation type="journal article" date="2023" name="Nat. Plants">
        <title>Single-cell RNA sequencing provides a high-resolution roadmap for understanding the multicellular compartmentation of specialized metabolism.</title>
        <authorList>
            <person name="Sun S."/>
            <person name="Shen X."/>
            <person name="Li Y."/>
            <person name="Li Y."/>
            <person name="Wang S."/>
            <person name="Li R."/>
            <person name="Zhang H."/>
            <person name="Shen G."/>
            <person name="Guo B."/>
            <person name="Wei J."/>
            <person name="Xu J."/>
            <person name="St-Pierre B."/>
            <person name="Chen S."/>
            <person name="Sun C."/>
        </authorList>
    </citation>
    <scope>NUCLEOTIDE SEQUENCE [LARGE SCALE GENOMIC DNA]</scope>
</reference>